<comment type="pathway">
    <text evidence="4">Amino-acid biosynthesis; L-histidine biosynthesis; L-histidine from 5-phospho-alpha-D-ribose 1-diphosphate: step 2/9.</text>
</comment>
<dbReference type="GO" id="GO:0008270">
    <property type="term" value="F:zinc ion binding"/>
    <property type="evidence" value="ECO:0007669"/>
    <property type="project" value="UniProtKB-UniRule"/>
</dbReference>
<dbReference type="GO" id="GO:0005737">
    <property type="term" value="C:cytoplasm"/>
    <property type="evidence" value="ECO:0007669"/>
    <property type="project" value="UniProtKB-SubCell"/>
</dbReference>
<dbReference type="FunFam" id="3.10.20.810:FF:000001">
    <property type="entry name" value="Histidine biosynthesis bifunctional protein HisIE"/>
    <property type="match status" value="1"/>
</dbReference>
<evidence type="ECO:0000259" key="13">
    <source>
        <dbReference type="Pfam" id="PF01502"/>
    </source>
</evidence>
<accession>A0A3R8LM30</accession>
<evidence type="ECO:0000256" key="6">
    <source>
        <dbReference type="ARBA" id="ARBA00008299"/>
    </source>
</evidence>
<proteinExistence type="inferred from homology"/>
<evidence type="ECO:0000256" key="5">
    <source>
        <dbReference type="ARBA" id="ARBA00007731"/>
    </source>
</evidence>
<dbReference type="HAMAP" id="MF_01021">
    <property type="entry name" value="HisI"/>
    <property type="match status" value="1"/>
</dbReference>
<dbReference type="GO" id="GO:0000287">
    <property type="term" value="F:magnesium ion binding"/>
    <property type="evidence" value="ECO:0007669"/>
    <property type="project" value="UniProtKB-UniRule"/>
</dbReference>
<name>A0A3R8LM30_9BURK</name>
<dbReference type="PANTHER" id="PTHR42945:SF1">
    <property type="entry name" value="HISTIDINE BIOSYNTHESIS BIFUNCTIONAL PROTEIN HIS7"/>
    <property type="match status" value="1"/>
</dbReference>
<feature type="binding site" evidence="12">
    <location>
        <position position="111"/>
    </location>
    <ligand>
        <name>Zn(2+)</name>
        <dbReference type="ChEBI" id="CHEBI:29105"/>
        <note>ligand shared between dimeric partners</note>
    </ligand>
</feature>
<evidence type="ECO:0000256" key="11">
    <source>
        <dbReference type="ARBA" id="ARBA00023102"/>
    </source>
</evidence>
<sequence>MTGTTASDRDAIQNDAAAQDNSAAQHHAAVQADPAAWLDALHWDERGLVPAIAQDATTGRVLMMAWMNREALLETARTGRAVYWSRSRNRLWRKGEESGNVQHVHELRTDCDRDVILLAIEQVGGVACHTGRESCFFRRLDGAPGLEVVTSGRADTPVPHWENVDPVRVDPTALYGDRAHHHE</sequence>
<comment type="catalytic activity">
    <reaction evidence="1 12">
        <text>1-(5-phospho-beta-D-ribosyl)-5'-AMP + H2O = 1-(5-phospho-beta-D-ribosyl)-5-[(5-phospho-beta-D-ribosylamino)methylideneamino]imidazole-4-carboxamide</text>
        <dbReference type="Rhea" id="RHEA:20049"/>
        <dbReference type="ChEBI" id="CHEBI:15377"/>
        <dbReference type="ChEBI" id="CHEBI:58435"/>
        <dbReference type="ChEBI" id="CHEBI:59457"/>
        <dbReference type="EC" id="3.5.4.19"/>
    </reaction>
</comment>
<comment type="caution">
    <text evidence="14">The sequence shown here is derived from an EMBL/GenBank/DDBJ whole genome shotgun (WGS) entry which is preliminary data.</text>
</comment>
<evidence type="ECO:0000256" key="2">
    <source>
        <dbReference type="ARBA" id="ARBA00001460"/>
    </source>
</evidence>
<dbReference type="AlphaFoldDB" id="A0A3R8LM30"/>
<gene>
    <name evidence="12 14" type="primary">hisI</name>
    <name evidence="14" type="ORF">EHV23_12310</name>
</gene>
<comment type="similarity">
    <text evidence="12">Belongs to the PRA-CH family.</text>
</comment>
<keyword evidence="12" id="KW-0460">Magnesium</keyword>
<dbReference type="EMBL" id="RRUE01000002">
    <property type="protein sequence ID" value="RRN44141.1"/>
    <property type="molecule type" value="Genomic_DNA"/>
</dbReference>
<feature type="binding site" evidence="12">
    <location>
        <position position="114"/>
    </location>
    <ligand>
        <name>Mg(2+)</name>
        <dbReference type="ChEBI" id="CHEBI:18420"/>
    </ligand>
</feature>
<protein>
    <recommendedName>
        <fullName evidence="12">Phosphoribosyl-AMP cyclohydrolase</fullName>
        <shortName evidence="12">PRA-CH</shortName>
        <ecNumber evidence="12">3.5.4.19</ecNumber>
    </recommendedName>
</protein>
<comment type="pathway">
    <text evidence="3 12">Amino-acid biosynthesis; L-histidine biosynthesis; L-histidine from 5-phospho-alpha-D-ribose 1-diphosphate: step 3/9.</text>
</comment>
<dbReference type="NCBIfam" id="NF000768">
    <property type="entry name" value="PRK00051.1"/>
    <property type="match status" value="1"/>
</dbReference>
<comment type="similarity">
    <text evidence="6">In the N-terminal section; belongs to the PRA-CH family.</text>
</comment>
<dbReference type="InterPro" id="IPR002496">
    <property type="entry name" value="PRib_AMP_CycHydrolase_dom"/>
</dbReference>
<organism evidence="14 15">
    <name type="scientific">Lautropia dentalis</name>
    <dbReference type="NCBI Taxonomy" id="2490857"/>
    <lineage>
        <taxon>Bacteria</taxon>
        <taxon>Pseudomonadati</taxon>
        <taxon>Pseudomonadota</taxon>
        <taxon>Betaproteobacteria</taxon>
        <taxon>Burkholderiales</taxon>
        <taxon>Burkholderiaceae</taxon>
        <taxon>Lautropia</taxon>
    </lineage>
</organism>
<comment type="cofactor">
    <cofactor evidence="12">
        <name>Mg(2+)</name>
        <dbReference type="ChEBI" id="CHEBI:18420"/>
    </cofactor>
    <text evidence="12">Binds 1 Mg(2+) ion per subunit.</text>
</comment>
<evidence type="ECO:0000313" key="15">
    <source>
        <dbReference type="Proteomes" id="UP000270261"/>
    </source>
</evidence>
<comment type="subcellular location">
    <subcellularLocation>
        <location evidence="12">Cytoplasm</location>
    </subcellularLocation>
</comment>
<keyword evidence="12" id="KW-0479">Metal-binding</keyword>
<keyword evidence="10 12" id="KW-0862">Zinc</keyword>
<comment type="similarity">
    <text evidence="5">In the C-terminal section; belongs to the PRA-PH family.</text>
</comment>
<feature type="binding site" evidence="12">
    <location>
        <position position="135"/>
    </location>
    <ligand>
        <name>Zn(2+)</name>
        <dbReference type="ChEBI" id="CHEBI:29105"/>
        <note>ligand shared between dimeric partners</note>
    </ligand>
</feature>
<keyword evidence="9 12" id="KW-0378">Hydrolase</keyword>
<dbReference type="PANTHER" id="PTHR42945">
    <property type="entry name" value="HISTIDINE BIOSYNTHESIS BIFUNCTIONAL PROTEIN"/>
    <property type="match status" value="1"/>
</dbReference>
<keyword evidence="7 12" id="KW-0963">Cytoplasm</keyword>
<evidence type="ECO:0000256" key="1">
    <source>
        <dbReference type="ARBA" id="ARBA00000024"/>
    </source>
</evidence>
<evidence type="ECO:0000256" key="12">
    <source>
        <dbReference type="HAMAP-Rule" id="MF_01021"/>
    </source>
</evidence>
<dbReference type="InterPro" id="IPR038019">
    <property type="entry name" value="PRib_AMP_CycHydrolase_sf"/>
</dbReference>
<comment type="catalytic activity">
    <reaction evidence="2">
        <text>1-(5-phospho-beta-D-ribosyl)-ATP + H2O = 1-(5-phospho-beta-D-ribosyl)-5'-AMP + diphosphate + H(+)</text>
        <dbReference type="Rhea" id="RHEA:22828"/>
        <dbReference type="ChEBI" id="CHEBI:15377"/>
        <dbReference type="ChEBI" id="CHEBI:15378"/>
        <dbReference type="ChEBI" id="CHEBI:33019"/>
        <dbReference type="ChEBI" id="CHEBI:59457"/>
        <dbReference type="ChEBI" id="CHEBI:73183"/>
        <dbReference type="EC" id="3.6.1.31"/>
    </reaction>
</comment>
<dbReference type="Pfam" id="PF01502">
    <property type="entry name" value="PRA-CH"/>
    <property type="match status" value="1"/>
</dbReference>
<dbReference type="GO" id="GO:0000105">
    <property type="term" value="P:L-histidine biosynthetic process"/>
    <property type="evidence" value="ECO:0007669"/>
    <property type="project" value="UniProtKB-UniRule"/>
</dbReference>
<keyword evidence="11 12" id="KW-0368">Histidine biosynthesis</keyword>
<dbReference type="GO" id="GO:0004635">
    <property type="term" value="F:phosphoribosyl-AMP cyclohydrolase activity"/>
    <property type="evidence" value="ECO:0007669"/>
    <property type="project" value="UniProtKB-UniRule"/>
</dbReference>
<evidence type="ECO:0000256" key="3">
    <source>
        <dbReference type="ARBA" id="ARBA00005169"/>
    </source>
</evidence>
<feature type="domain" description="Phosphoribosyl-AMP cyclohydrolase" evidence="13">
    <location>
        <begin position="63"/>
        <end position="137"/>
    </location>
</feature>
<evidence type="ECO:0000256" key="4">
    <source>
        <dbReference type="ARBA" id="ARBA00005204"/>
    </source>
</evidence>
<dbReference type="UniPathway" id="UPA00031">
    <property type="reaction ID" value="UER00008"/>
</dbReference>
<evidence type="ECO:0000256" key="10">
    <source>
        <dbReference type="ARBA" id="ARBA00022833"/>
    </source>
</evidence>
<dbReference type="InterPro" id="IPR026660">
    <property type="entry name" value="PRA-CH"/>
</dbReference>
<dbReference type="GO" id="GO:0004636">
    <property type="term" value="F:phosphoribosyl-ATP diphosphatase activity"/>
    <property type="evidence" value="ECO:0007669"/>
    <property type="project" value="UniProtKB-EC"/>
</dbReference>
<evidence type="ECO:0000313" key="14">
    <source>
        <dbReference type="EMBL" id="RRN44141.1"/>
    </source>
</evidence>
<keyword evidence="15" id="KW-1185">Reference proteome</keyword>
<comment type="subunit">
    <text evidence="12">Homodimer.</text>
</comment>
<comment type="function">
    <text evidence="12">Catalyzes the hydrolysis of the adenine ring of phosphoribosyl-AMP.</text>
</comment>
<keyword evidence="8 12" id="KW-0028">Amino-acid biosynthesis</keyword>
<dbReference type="OrthoDB" id="9795769at2"/>
<reference evidence="14 15" key="1">
    <citation type="submission" date="2018-11" db="EMBL/GenBank/DDBJ databases">
        <title>Genome sequencing of Lautropia sp. KCOM 2505 (= ChDC F240).</title>
        <authorList>
            <person name="Kook J.-K."/>
            <person name="Park S.-N."/>
            <person name="Lim Y.K."/>
        </authorList>
    </citation>
    <scope>NUCLEOTIDE SEQUENCE [LARGE SCALE GENOMIC DNA]</scope>
    <source>
        <strain evidence="14 15">KCOM 2505</strain>
    </source>
</reference>
<feature type="binding site" evidence="12">
    <location>
        <position position="128"/>
    </location>
    <ligand>
        <name>Zn(2+)</name>
        <dbReference type="ChEBI" id="CHEBI:29105"/>
        <note>ligand shared between dimeric partners</note>
    </ligand>
</feature>
<evidence type="ECO:0000256" key="8">
    <source>
        <dbReference type="ARBA" id="ARBA00022605"/>
    </source>
</evidence>
<feature type="binding site" evidence="12">
    <location>
        <position position="112"/>
    </location>
    <ligand>
        <name>Mg(2+)</name>
        <dbReference type="ChEBI" id="CHEBI:18420"/>
    </ligand>
</feature>
<dbReference type="Proteomes" id="UP000270261">
    <property type="component" value="Unassembled WGS sequence"/>
</dbReference>
<comment type="cofactor">
    <cofactor evidence="12">
        <name>Zn(2+)</name>
        <dbReference type="ChEBI" id="CHEBI:29105"/>
    </cofactor>
    <text evidence="12">Binds 1 zinc ion per subunit.</text>
</comment>
<evidence type="ECO:0000256" key="7">
    <source>
        <dbReference type="ARBA" id="ARBA00022490"/>
    </source>
</evidence>
<dbReference type="EC" id="3.5.4.19" evidence="12"/>
<dbReference type="SUPFAM" id="SSF141734">
    <property type="entry name" value="HisI-like"/>
    <property type="match status" value="1"/>
</dbReference>
<evidence type="ECO:0000256" key="9">
    <source>
        <dbReference type="ARBA" id="ARBA00022801"/>
    </source>
</evidence>
<dbReference type="Gene3D" id="3.10.20.810">
    <property type="entry name" value="Phosphoribosyl-AMP cyclohydrolase"/>
    <property type="match status" value="1"/>
</dbReference>
<feature type="binding site" evidence="12">
    <location>
        <position position="110"/>
    </location>
    <ligand>
        <name>Mg(2+)</name>
        <dbReference type="ChEBI" id="CHEBI:18420"/>
    </ligand>
</feature>